<feature type="transmembrane region" description="Helical" evidence="6">
    <location>
        <begin position="204"/>
        <end position="226"/>
    </location>
</feature>
<dbReference type="RefSeq" id="WP_347722160.1">
    <property type="nucleotide sequence ID" value="NZ_CP104395.1"/>
</dbReference>
<evidence type="ECO:0000313" key="9">
    <source>
        <dbReference type="Proteomes" id="UP001218034"/>
    </source>
</evidence>
<keyword evidence="2" id="KW-1003">Cell membrane</keyword>
<comment type="subcellular location">
    <subcellularLocation>
        <location evidence="1">Cell membrane</location>
        <topology evidence="1">Multi-pass membrane protein</topology>
    </subcellularLocation>
</comment>
<dbReference type="Gene3D" id="1.20.81.30">
    <property type="entry name" value="Type II secretion system (T2SS), domain F"/>
    <property type="match status" value="1"/>
</dbReference>
<protein>
    <submittedName>
        <fullName evidence="8">Pilus assembly protein TadC</fullName>
    </submittedName>
</protein>
<feature type="transmembrane region" description="Helical" evidence="6">
    <location>
        <begin position="292"/>
        <end position="310"/>
    </location>
</feature>
<reference evidence="8 9" key="1">
    <citation type="submission" date="2022-09" db="EMBL/GenBank/DDBJ databases">
        <title>Xylan utilization by haloarchaea-nanohaloarchaea associations.</title>
        <authorList>
            <person name="Yakimov M."/>
        </authorList>
    </citation>
    <scope>NUCLEOTIDE SEQUENCE [LARGE SCALE GENOMIC DNA]</scope>
    <source>
        <strain evidence="8 9">SVXNc</strain>
    </source>
</reference>
<dbReference type="InterPro" id="IPR018076">
    <property type="entry name" value="T2SS_GspF_dom"/>
</dbReference>
<keyword evidence="9" id="KW-1185">Reference proteome</keyword>
<accession>A0ABY8CDJ2</accession>
<name>A0ABY8CDJ2_9ARCH</name>
<feature type="transmembrane region" description="Helical" evidence="6">
    <location>
        <begin position="33"/>
        <end position="54"/>
    </location>
</feature>
<evidence type="ECO:0000256" key="2">
    <source>
        <dbReference type="ARBA" id="ARBA00022475"/>
    </source>
</evidence>
<evidence type="ECO:0000256" key="1">
    <source>
        <dbReference type="ARBA" id="ARBA00004651"/>
    </source>
</evidence>
<evidence type="ECO:0000256" key="6">
    <source>
        <dbReference type="SAM" id="Phobius"/>
    </source>
</evidence>
<gene>
    <name evidence="8" type="primary">tadC</name>
    <name evidence="8" type="ORF">SVXNc_0261</name>
</gene>
<sequence>MNLKAVYEKLPEFYKERVESEARYAAIDQTEEIVLGTMAATSLAITMALIIAQYPLYIELPIGIISIIVIPAMIPYTIISIAAEKRKDEMEEVLPDALLLISANIKSGLNVEKAFLLSARDEFGPLAEELRQTAMEMFGGKPMDEALNDLENRVKSELFSETVKLLRDGIESGGNTAKLLESSADDIRNSMELRKEISSNIQMYTIFIMMAAVVGAPLLFSISVYMSETTANMWSTTELSKMKSVGELGLSFQQPQVNTEFFQTFAVMAIVTINFFASLIMSEIKNANVKEGAKYVPILVSVSVALFYIIKGTLSSVMGGFT</sequence>
<evidence type="ECO:0000256" key="4">
    <source>
        <dbReference type="ARBA" id="ARBA00022989"/>
    </source>
</evidence>
<dbReference type="InterPro" id="IPR056569">
    <property type="entry name" value="ArlJ-like"/>
</dbReference>
<evidence type="ECO:0000256" key="3">
    <source>
        <dbReference type="ARBA" id="ARBA00022692"/>
    </source>
</evidence>
<dbReference type="Pfam" id="PF00482">
    <property type="entry name" value="T2SSF"/>
    <property type="match status" value="1"/>
</dbReference>
<feature type="transmembrane region" description="Helical" evidence="6">
    <location>
        <begin position="261"/>
        <end position="280"/>
    </location>
</feature>
<dbReference type="EMBL" id="CP104395">
    <property type="protein sequence ID" value="WEL19289.1"/>
    <property type="molecule type" value="Genomic_DNA"/>
</dbReference>
<dbReference type="InterPro" id="IPR042094">
    <property type="entry name" value="T2SS_GspF_sf"/>
</dbReference>
<dbReference type="Proteomes" id="UP001218034">
    <property type="component" value="Chromosome"/>
</dbReference>
<evidence type="ECO:0000256" key="5">
    <source>
        <dbReference type="ARBA" id="ARBA00023136"/>
    </source>
</evidence>
<feature type="domain" description="Type II secretion system protein GspF" evidence="7">
    <location>
        <begin position="98"/>
        <end position="222"/>
    </location>
</feature>
<organism evidence="8 9">
    <name type="scientific">Candidatus Nanohalococcus occultus</name>
    <dbReference type="NCBI Taxonomy" id="2978047"/>
    <lineage>
        <taxon>Archaea</taxon>
        <taxon>Candidatus Nanohalarchaeota</taxon>
        <taxon>Candidatus Nanohalarchaeota incertae sedis</taxon>
        <taxon>Candidatus Nanohalococcus</taxon>
    </lineage>
</organism>
<evidence type="ECO:0000259" key="7">
    <source>
        <dbReference type="Pfam" id="PF00482"/>
    </source>
</evidence>
<dbReference type="PANTHER" id="PTHR35402">
    <property type="entry name" value="INTEGRAL MEMBRANE PROTEIN-RELATED"/>
    <property type="match status" value="1"/>
</dbReference>
<keyword evidence="5 6" id="KW-0472">Membrane</keyword>
<proteinExistence type="predicted"/>
<dbReference type="PANTHER" id="PTHR35402:SF1">
    <property type="entry name" value="TYPE II SECRETION SYSTEM PROTEIN GSPF DOMAIN-CONTAINING PROTEIN"/>
    <property type="match status" value="1"/>
</dbReference>
<evidence type="ECO:0000313" key="8">
    <source>
        <dbReference type="EMBL" id="WEL19289.1"/>
    </source>
</evidence>
<feature type="transmembrane region" description="Helical" evidence="6">
    <location>
        <begin position="60"/>
        <end position="83"/>
    </location>
</feature>
<dbReference type="GeneID" id="98290303"/>
<keyword evidence="4 6" id="KW-1133">Transmembrane helix</keyword>
<keyword evidence="3 6" id="KW-0812">Transmembrane</keyword>